<evidence type="ECO:0008006" key="3">
    <source>
        <dbReference type="Google" id="ProtNLM"/>
    </source>
</evidence>
<comment type="caution">
    <text evidence="1">The sequence shown here is derived from an EMBL/GenBank/DDBJ whole genome shotgun (WGS) entry which is preliminary data.</text>
</comment>
<gene>
    <name evidence="1" type="ORF">H8S77_14180</name>
</gene>
<organism evidence="1 2">
    <name type="scientific">Parabacteroides segnis</name>
    <dbReference type="NCBI Taxonomy" id="2763058"/>
    <lineage>
        <taxon>Bacteria</taxon>
        <taxon>Pseudomonadati</taxon>
        <taxon>Bacteroidota</taxon>
        <taxon>Bacteroidia</taxon>
        <taxon>Bacteroidales</taxon>
        <taxon>Tannerellaceae</taxon>
        <taxon>Parabacteroides</taxon>
    </lineage>
</organism>
<evidence type="ECO:0000313" key="2">
    <source>
        <dbReference type="Proteomes" id="UP000644010"/>
    </source>
</evidence>
<keyword evidence="2" id="KW-1185">Reference proteome</keyword>
<accession>A0ABR7E2N7</accession>
<name>A0ABR7E2N7_9BACT</name>
<sequence>MKFWKVDKEELLKQLEREIERFDIIECPVFNIDKAKAMIASFPDTIHIDGDKYVLLEDSKTGKVLGISHWDDPDDYLNMNDYEVKWQD</sequence>
<proteinExistence type="predicted"/>
<protein>
    <recommendedName>
        <fullName evidence="3">Phage protein</fullName>
    </recommendedName>
</protein>
<dbReference type="EMBL" id="JACOOI010000015">
    <property type="protein sequence ID" value="MBC5644028.1"/>
    <property type="molecule type" value="Genomic_DNA"/>
</dbReference>
<dbReference type="Proteomes" id="UP000644010">
    <property type="component" value="Unassembled WGS sequence"/>
</dbReference>
<reference evidence="1 2" key="1">
    <citation type="submission" date="2020-08" db="EMBL/GenBank/DDBJ databases">
        <title>Genome public.</title>
        <authorList>
            <person name="Liu C."/>
            <person name="Sun Q."/>
        </authorList>
    </citation>
    <scope>NUCLEOTIDE SEQUENCE [LARGE SCALE GENOMIC DNA]</scope>
    <source>
        <strain evidence="1 2">BX2</strain>
    </source>
</reference>
<dbReference type="RefSeq" id="WP_186959972.1">
    <property type="nucleotide sequence ID" value="NZ_JACOOI010000015.1"/>
</dbReference>
<evidence type="ECO:0000313" key="1">
    <source>
        <dbReference type="EMBL" id="MBC5644028.1"/>
    </source>
</evidence>